<evidence type="ECO:0000313" key="2">
    <source>
        <dbReference type="Proteomes" id="UP000243502"/>
    </source>
</evidence>
<dbReference type="AlphaFoldDB" id="A0A2I8ERD9"/>
<dbReference type="EMBL" id="CP026112">
    <property type="protein sequence ID" value="AUT62167.1"/>
    <property type="molecule type" value="Genomic_DNA"/>
</dbReference>
<reference evidence="1 2" key="1">
    <citation type="submission" date="2018-01" db="EMBL/GenBank/DDBJ databases">
        <title>Species boundaries and ecological features among Paraburkholderia terrae DSMZ17804T, P. hospita DSMZ17164T and P. caribensis DSMZ13236T.</title>
        <authorList>
            <person name="Pratama A.A."/>
        </authorList>
    </citation>
    <scope>NUCLEOTIDE SEQUENCE [LARGE SCALE GENOMIC DNA]</scope>
    <source>
        <strain evidence="1 2">DSM 17804</strain>
    </source>
</reference>
<organism evidence="1 2">
    <name type="scientific">Paraburkholderia terrae</name>
    <dbReference type="NCBI Taxonomy" id="311230"/>
    <lineage>
        <taxon>Bacteria</taxon>
        <taxon>Pseudomonadati</taxon>
        <taxon>Pseudomonadota</taxon>
        <taxon>Betaproteobacteria</taxon>
        <taxon>Burkholderiales</taxon>
        <taxon>Burkholderiaceae</taxon>
        <taxon>Paraburkholderia</taxon>
    </lineage>
</organism>
<evidence type="ECO:0000313" key="1">
    <source>
        <dbReference type="EMBL" id="AUT62167.1"/>
    </source>
</evidence>
<proteinExistence type="predicted"/>
<sequence>MNPRRVHSLFEKHFPKIDLVMCEWIHLFRDGTVDRELLGKILSTIESDCLLIHIRRTIGDFLQSEQALDYIVENVGKSQIRIADRAFNRFVMIASNGVAATWPQCLTRFQFAQLPDKSSGID</sequence>
<dbReference type="OrthoDB" id="9134942at2"/>
<dbReference type="Proteomes" id="UP000243502">
    <property type="component" value="Chromosome 2"/>
</dbReference>
<dbReference type="KEGG" id="pter:C2L65_21200"/>
<name>A0A2I8ERD9_9BURK</name>
<accession>A0A2I8ERD9</accession>
<dbReference type="RefSeq" id="WP_042313908.1">
    <property type="nucleotide sequence ID" value="NZ_CP026112.1"/>
</dbReference>
<gene>
    <name evidence="1" type="ORF">C2L65_21200</name>
</gene>
<protein>
    <submittedName>
        <fullName evidence="1">Uncharacterized protein</fullName>
    </submittedName>
</protein>